<dbReference type="HOGENOM" id="CLU_050172_1_0_1"/>
<dbReference type="SMART" id="SM01182">
    <property type="entry name" value="EF-1_beta_acid"/>
    <property type="match status" value="1"/>
</dbReference>
<evidence type="ECO:0000256" key="2">
    <source>
        <dbReference type="ARBA" id="ARBA00022768"/>
    </source>
</evidence>
<dbReference type="PROSITE" id="PS00824">
    <property type="entry name" value="EF1BD_1"/>
    <property type="match status" value="1"/>
</dbReference>
<dbReference type="InterPro" id="IPR036219">
    <property type="entry name" value="eEF-1beta-like_sf"/>
</dbReference>
<dbReference type="RefSeq" id="XP_009045930.1">
    <property type="nucleotide sequence ID" value="XM_009047682.1"/>
</dbReference>
<keyword evidence="9" id="KW-1185">Reference proteome</keyword>
<dbReference type="SMART" id="SM00888">
    <property type="entry name" value="EF1_GNE"/>
    <property type="match status" value="1"/>
</dbReference>
<dbReference type="PANTHER" id="PTHR11595:SF21">
    <property type="entry name" value="ELONGATION FACTOR 1-BETA"/>
    <property type="match status" value="1"/>
</dbReference>
<feature type="domain" description="Translation elongation factor EF1B beta/delta subunit guanine nucleotide exchange" evidence="6">
    <location>
        <begin position="166"/>
        <end position="252"/>
    </location>
</feature>
<evidence type="ECO:0000256" key="1">
    <source>
        <dbReference type="ARBA" id="ARBA00007411"/>
    </source>
</evidence>
<dbReference type="GO" id="GO:0003746">
    <property type="term" value="F:translation elongation factor activity"/>
    <property type="evidence" value="ECO:0007669"/>
    <property type="project" value="UniProtKB-KW"/>
</dbReference>
<evidence type="ECO:0000259" key="7">
    <source>
        <dbReference type="SMART" id="SM01182"/>
    </source>
</evidence>
<keyword evidence="5" id="KW-0175">Coiled coil</keyword>
<evidence type="ECO:0000259" key="6">
    <source>
        <dbReference type="SMART" id="SM00888"/>
    </source>
</evidence>
<dbReference type="CDD" id="cd00292">
    <property type="entry name" value="EF1B"/>
    <property type="match status" value="1"/>
</dbReference>
<dbReference type="GeneID" id="20245783"/>
<dbReference type="GO" id="GO:0005829">
    <property type="term" value="C:cytosol"/>
    <property type="evidence" value="ECO:0007669"/>
    <property type="project" value="TreeGrafter"/>
</dbReference>
<dbReference type="FunFam" id="3.30.70.60:FF:000001">
    <property type="entry name" value="Elongation factor 1-beta 1 like"/>
    <property type="match status" value="1"/>
</dbReference>
<dbReference type="InterPro" id="IPR049720">
    <property type="entry name" value="EF1B_bsu/dsu"/>
</dbReference>
<name>V4BBH4_LOTGI</name>
<evidence type="ECO:0000313" key="8">
    <source>
        <dbReference type="EMBL" id="ESP03397.1"/>
    </source>
</evidence>
<evidence type="ECO:0000313" key="9">
    <source>
        <dbReference type="Proteomes" id="UP000030746"/>
    </source>
</evidence>
<dbReference type="OMA" id="QKITISC"/>
<dbReference type="STRING" id="225164.V4BBH4"/>
<dbReference type="PROSITE" id="PS00825">
    <property type="entry name" value="EF1BD_2"/>
    <property type="match status" value="1"/>
</dbReference>
<dbReference type="GO" id="GO:0005085">
    <property type="term" value="F:guanyl-nucleotide exchange factor activity"/>
    <property type="evidence" value="ECO:0007669"/>
    <property type="project" value="TreeGrafter"/>
</dbReference>
<evidence type="ECO:0000256" key="4">
    <source>
        <dbReference type="RuleBase" id="RU003791"/>
    </source>
</evidence>
<dbReference type="InterPro" id="IPR014717">
    <property type="entry name" value="Transl_elong_EF1B/ribsomal_bS6"/>
</dbReference>
<dbReference type="InterPro" id="IPR018940">
    <property type="entry name" value="EF-1_beta_acid_region_euk"/>
</dbReference>
<dbReference type="AlphaFoldDB" id="V4BBH4"/>
<dbReference type="CTD" id="20245783"/>
<organism evidence="8 9">
    <name type="scientific">Lottia gigantea</name>
    <name type="common">Giant owl limpet</name>
    <dbReference type="NCBI Taxonomy" id="225164"/>
    <lineage>
        <taxon>Eukaryota</taxon>
        <taxon>Metazoa</taxon>
        <taxon>Spiralia</taxon>
        <taxon>Lophotrochozoa</taxon>
        <taxon>Mollusca</taxon>
        <taxon>Gastropoda</taxon>
        <taxon>Patellogastropoda</taxon>
        <taxon>Lottioidea</taxon>
        <taxon>Lottiidae</taxon>
        <taxon>Lottia</taxon>
    </lineage>
</organism>
<sequence>MSAHPLLHDSVWLHQRKYEDAEAFYQCVVAGTSANVSSQASTGGKSSLINEITQARQQIQLALNNPGSVTMDTTRIDALERDNKELRKVTNDLRNLVIKLENRIVALEGGKPTSQSKPAPADDDDDDFDLFGGDDEDAEAELEALKQKRVADYKEKKAAKPKVIAKSNVVLDVKPWDDETDMKEVEKQVRTIEIDGLKWGASKLAPVGYGIMKLQICCIVEDDKVSIDDLVEKITDFEDLVQSVDIAAFNKV</sequence>
<proteinExistence type="inferred from homology"/>
<dbReference type="EMBL" id="KB200027">
    <property type="protein sequence ID" value="ESP03397.1"/>
    <property type="molecule type" value="Genomic_DNA"/>
</dbReference>
<dbReference type="InterPro" id="IPR001326">
    <property type="entry name" value="Transl_elong_EF1B_B/D_CS"/>
</dbReference>
<dbReference type="KEGG" id="lgi:LOTGIDRAFT_205046"/>
<dbReference type="OrthoDB" id="331763at2759"/>
<dbReference type="GO" id="GO:0005853">
    <property type="term" value="C:eukaryotic translation elongation factor 1 complex"/>
    <property type="evidence" value="ECO:0007669"/>
    <property type="project" value="InterPro"/>
</dbReference>
<reference evidence="8 9" key="1">
    <citation type="journal article" date="2013" name="Nature">
        <title>Insights into bilaterian evolution from three spiralian genomes.</title>
        <authorList>
            <person name="Simakov O."/>
            <person name="Marletaz F."/>
            <person name="Cho S.J."/>
            <person name="Edsinger-Gonzales E."/>
            <person name="Havlak P."/>
            <person name="Hellsten U."/>
            <person name="Kuo D.H."/>
            <person name="Larsson T."/>
            <person name="Lv J."/>
            <person name="Arendt D."/>
            <person name="Savage R."/>
            <person name="Osoegawa K."/>
            <person name="de Jong P."/>
            <person name="Grimwood J."/>
            <person name="Chapman J.A."/>
            <person name="Shapiro H."/>
            <person name="Aerts A."/>
            <person name="Otillar R.P."/>
            <person name="Terry A.Y."/>
            <person name="Boore J.L."/>
            <person name="Grigoriev I.V."/>
            <person name="Lindberg D.R."/>
            <person name="Seaver E.C."/>
            <person name="Weisblat D.A."/>
            <person name="Putnam N.H."/>
            <person name="Rokhsar D.S."/>
        </authorList>
    </citation>
    <scope>NUCLEOTIDE SEQUENCE [LARGE SCALE GENOMIC DNA]</scope>
</reference>
<evidence type="ECO:0000256" key="5">
    <source>
        <dbReference type="SAM" id="Coils"/>
    </source>
</evidence>
<dbReference type="Pfam" id="PF10587">
    <property type="entry name" value="EF-1_beta_acid"/>
    <property type="match status" value="1"/>
</dbReference>
<dbReference type="PANTHER" id="PTHR11595">
    <property type="entry name" value="EF-HAND AND COILED-COIL DOMAIN-CONTAINING FAMILY MEMBER"/>
    <property type="match status" value="1"/>
</dbReference>
<dbReference type="Gene3D" id="3.30.70.60">
    <property type="match status" value="1"/>
</dbReference>
<feature type="domain" description="Elongation factor 1 beta central acidic region eukaryote" evidence="7">
    <location>
        <begin position="130"/>
        <end position="157"/>
    </location>
</feature>
<keyword evidence="3 4" id="KW-0648">Protein biosynthesis</keyword>
<feature type="coiled-coil region" evidence="5">
    <location>
        <begin position="45"/>
        <end position="103"/>
    </location>
</feature>
<dbReference type="Proteomes" id="UP000030746">
    <property type="component" value="Unassembled WGS sequence"/>
</dbReference>
<gene>
    <name evidence="8" type="ORF">LOTGIDRAFT_205046</name>
</gene>
<evidence type="ECO:0000256" key="3">
    <source>
        <dbReference type="ARBA" id="ARBA00022917"/>
    </source>
</evidence>
<dbReference type="InterPro" id="IPR014038">
    <property type="entry name" value="EF1B_bsu/dsu_GNE"/>
</dbReference>
<evidence type="ECO:0008006" key="10">
    <source>
        <dbReference type="Google" id="ProtNLM"/>
    </source>
</evidence>
<comment type="similarity">
    <text evidence="1 4">Belongs to the EF-1-beta/EF-1-delta family.</text>
</comment>
<protein>
    <recommendedName>
        <fullName evidence="10">Translation elongation factor EF1B beta/delta subunit guanine nucleotide exchange domain-containing protein</fullName>
    </recommendedName>
</protein>
<accession>V4BBH4</accession>
<dbReference type="Pfam" id="PF00736">
    <property type="entry name" value="EF1_GNE"/>
    <property type="match status" value="1"/>
</dbReference>
<keyword evidence="2 4" id="KW-0251">Elongation factor</keyword>
<dbReference type="SUPFAM" id="SSF54984">
    <property type="entry name" value="eEF-1beta-like"/>
    <property type="match status" value="1"/>
</dbReference>